<evidence type="ECO:0000256" key="9">
    <source>
        <dbReference type="RuleBase" id="RU003656"/>
    </source>
</evidence>
<sequence>MAASLEVAVVAADGKVWEGRAVSVIARTTEGDIGILPNHTPLMAALVPCAVQITQVDGVTEVIAVSDGFVSVFNNHVSLLSAFGEIASEISVDQARSTIAHLHDVVDAGEADHDQVRAYNHAIAQVRAATRAAALAGEGEVEITPAPVRIIRERN</sequence>
<keyword evidence="11" id="KW-0378">Hydrolase</keyword>
<keyword evidence="7 8" id="KW-0066">ATP synthesis</keyword>
<dbReference type="GO" id="GO:0016787">
    <property type="term" value="F:hydrolase activity"/>
    <property type="evidence" value="ECO:0007669"/>
    <property type="project" value="UniProtKB-KW"/>
</dbReference>
<accession>A0A383S3D9</accession>
<dbReference type="Proteomes" id="UP000279336">
    <property type="component" value="Unassembled WGS sequence"/>
</dbReference>
<evidence type="ECO:0000256" key="4">
    <source>
        <dbReference type="ARBA" id="ARBA00023065"/>
    </source>
</evidence>
<dbReference type="Proteomes" id="UP000263928">
    <property type="component" value="Unassembled WGS sequence"/>
</dbReference>
<dbReference type="OrthoDB" id="9791445at2"/>
<evidence type="ECO:0000313" key="12">
    <source>
        <dbReference type="EMBL" id="SYZ32373.1"/>
    </source>
</evidence>
<keyword evidence="13" id="KW-1185">Reference proteome</keyword>
<dbReference type="EMBL" id="UNQJ01000001">
    <property type="protein sequence ID" value="SYZ32373.1"/>
    <property type="molecule type" value="Genomic_DNA"/>
</dbReference>
<feature type="domain" description="ATP synthase F1 complex delta/epsilon subunit N-terminal" evidence="10">
    <location>
        <begin position="5"/>
        <end position="80"/>
    </location>
</feature>
<dbReference type="NCBIfam" id="TIGR01216">
    <property type="entry name" value="ATP_synt_epsi"/>
    <property type="match status" value="1"/>
</dbReference>
<evidence type="ECO:0000259" key="10">
    <source>
        <dbReference type="Pfam" id="PF02823"/>
    </source>
</evidence>
<keyword evidence="6 8" id="KW-0139">CF(1)</keyword>
<reference evidence="13" key="1">
    <citation type="submission" date="2018-08" db="EMBL/GenBank/DDBJ databases">
        <authorList>
            <person name="Hornung B."/>
        </authorList>
    </citation>
    <scope>NUCLEOTIDE SEQUENCE [LARGE SCALE GENOMIC DNA]</scope>
</reference>
<dbReference type="EMBL" id="RCIW01000003">
    <property type="protein sequence ID" value="RLP12154.1"/>
    <property type="molecule type" value="Genomic_DNA"/>
</dbReference>
<keyword evidence="8" id="KW-1003">Cell membrane</keyword>
<dbReference type="HAMAP" id="MF_00530">
    <property type="entry name" value="ATP_synth_epsil_bac"/>
    <property type="match status" value="1"/>
</dbReference>
<evidence type="ECO:0000256" key="7">
    <source>
        <dbReference type="ARBA" id="ARBA00023310"/>
    </source>
</evidence>
<comment type="similarity">
    <text evidence="2 8 9">Belongs to the ATPase epsilon chain family.</text>
</comment>
<evidence type="ECO:0000256" key="1">
    <source>
        <dbReference type="ARBA" id="ARBA00004202"/>
    </source>
</evidence>
<reference evidence="11 14" key="3">
    <citation type="submission" date="2018-10" db="EMBL/GenBank/DDBJ databases">
        <title>Propionibacterium australiense Genome Sequencing and Assembly.</title>
        <authorList>
            <person name="Bernier A.-M."/>
            <person name="Bernard K."/>
        </authorList>
    </citation>
    <scope>NUCLEOTIDE SEQUENCE [LARGE SCALE GENOMIC DNA]</scope>
    <source>
        <strain evidence="11 14">NML98A078</strain>
    </source>
</reference>
<name>A0A383S3D9_9ACTN</name>
<evidence type="ECO:0000256" key="6">
    <source>
        <dbReference type="ARBA" id="ARBA00023196"/>
    </source>
</evidence>
<organism evidence="12 13">
    <name type="scientific">Propionibacterium australiense</name>
    <dbReference type="NCBI Taxonomy" id="119981"/>
    <lineage>
        <taxon>Bacteria</taxon>
        <taxon>Bacillati</taxon>
        <taxon>Actinomycetota</taxon>
        <taxon>Actinomycetes</taxon>
        <taxon>Propionibacteriales</taxon>
        <taxon>Propionibacteriaceae</taxon>
        <taxon>Propionibacterium</taxon>
    </lineage>
</organism>
<dbReference type="InterPro" id="IPR020546">
    <property type="entry name" value="ATP_synth_F1_dsu/esu_N"/>
</dbReference>
<reference evidence="12" key="2">
    <citation type="submission" date="2018-08" db="EMBL/GenBank/DDBJ databases">
        <authorList>
            <person name="Ferrada E.E."/>
            <person name="Latorre B.A."/>
        </authorList>
    </citation>
    <scope>NUCLEOTIDE SEQUENCE [LARGE SCALE GENOMIC DNA]</scope>
    <source>
        <strain evidence="12">Propionibacterium_australiense1</strain>
    </source>
</reference>
<evidence type="ECO:0000256" key="3">
    <source>
        <dbReference type="ARBA" id="ARBA00022448"/>
    </source>
</evidence>
<dbReference type="GO" id="GO:0046933">
    <property type="term" value="F:proton-transporting ATP synthase activity, rotational mechanism"/>
    <property type="evidence" value="ECO:0007669"/>
    <property type="project" value="UniProtKB-UniRule"/>
</dbReference>
<dbReference type="InterPro" id="IPR036771">
    <property type="entry name" value="ATPsynth_dsu/esu_N"/>
</dbReference>
<keyword evidence="4 8" id="KW-0406">Ion transport</keyword>
<dbReference type="GO" id="GO:0005886">
    <property type="term" value="C:plasma membrane"/>
    <property type="evidence" value="ECO:0007669"/>
    <property type="project" value="UniProtKB-SubCell"/>
</dbReference>
<comment type="subcellular location">
    <subcellularLocation>
        <location evidence="1 8">Cell membrane</location>
        <topology evidence="1 8">Peripheral membrane protein</topology>
    </subcellularLocation>
</comment>
<dbReference type="AlphaFoldDB" id="A0A383S3D9"/>
<dbReference type="Pfam" id="PF02823">
    <property type="entry name" value="ATP-synt_DE_N"/>
    <property type="match status" value="1"/>
</dbReference>
<evidence type="ECO:0000313" key="13">
    <source>
        <dbReference type="Proteomes" id="UP000263928"/>
    </source>
</evidence>
<evidence type="ECO:0000256" key="5">
    <source>
        <dbReference type="ARBA" id="ARBA00023136"/>
    </source>
</evidence>
<dbReference type="SUPFAM" id="SSF51344">
    <property type="entry name" value="Epsilon subunit of F1F0-ATP synthase N-terminal domain"/>
    <property type="match status" value="1"/>
</dbReference>
<gene>
    <name evidence="8" type="primary">atpC</name>
    <name evidence="11" type="ORF">D7U36_02505</name>
    <name evidence="12" type="ORF">PROPAUS_0250</name>
</gene>
<dbReference type="NCBIfam" id="NF009977">
    <property type="entry name" value="PRK13442.1"/>
    <property type="match status" value="1"/>
</dbReference>
<proteinExistence type="inferred from homology"/>
<evidence type="ECO:0000256" key="8">
    <source>
        <dbReference type="HAMAP-Rule" id="MF_00530"/>
    </source>
</evidence>
<evidence type="ECO:0000313" key="14">
    <source>
        <dbReference type="Proteomes" id="UP000279336"/>
    </source>
</evidence>
<dbReference type="GO" id="GO:0005524">
    <property type="term" value="F:ATP binding"/>
    <property type="evidence" value="ECO:0007669"/>
    <property type="project" value="UniProtKB-UniRule"/>
</dbReference>
<dbReference type="CDD" id="cd12152">
    <property type="entry name" value="F1-ATPase_delta"/>
    <property type="match status" value="1"/>
</dbReference>
<comment type="subunit">
    <text evidence="8 9">F-type ATPases have 2 components, CF(1) - the catalytic core - and CF(0) - the membrane proton channel. CF(1) has five subunits: alpha(3), beta(3), gamma(1), delta(1), epsilon(1). CF(0) has three main subunits: a, b and c.</text>
</comment>
<protein>
    <recommendedName>
        <fullName evidence="8">ATP synthase epsilon chain</fullName>
    </recommendedName>
    <alternativeName>
        <fullName evidence="8">ATP synthase F1 sector epsilon subunit</fullName>
    </alternativeName>
    <alternativeName>
        <fullName evidence="8">F-ATPase epsilon subunit</fullName>
    </alternativeName>
</protein>
<dbReference type="PANTHER" id="PTHR13822:SF10">
    <property type="entry name" value="ATP SYNTHASE EPSILON CHAIN, CHLOROPLASTIC"/>
    <property type="match status" value="1"/>
</dbReference>
<dbReference type="Gene3D" id="2.60.15.10">
    <property type="entry name" value="F0F1 ATP synthase delta/epsilon subunit, N-terminal"/>
    <property type="match status" value="1"/>
</dbReference>
<keyword evidence="3 8" id="KW-0813">Transport</keyword>
<dbReference type="RefSeq" id="WP_119160730.1">
    <property type="nucleotide sequence ID" value="NZ_LR134442.1"/>
</dbReference>
<dbReference type="GO" id="GO:0045259">
    <property type="term" value="C:proton-transporting ATP synthase complex"/>
    <property type="evidence" value="ECO:0007669"/>
    <property type="project" value="UniProtKB-KW"/>
</dbReference>
<keyword evidence="5 8" id="KW-0472">Membrane</keyword>
<dbReference type="InterPro" id="IPR001469">
    <property type="entry name" value="ATP_synth_F1_dsu/esu"/>
</dbReference>
<keyword evidence="8" id="KW-0375">Hydrogen ion transport</keyword>
<comment type="function">
    <text evidence="8">Produces ATP from ADP in the presence of a proton gradient across the membrane.</text>
</comment>
<dbReference type="PANTHER" id="PTHR13822">
    <property type="entry name" value="ATP SYNTHASE DELTA/EPSILON CHAIN"/>
    <property type="match status" value="1"/>
</dbReference>
<evidence type="ECO:0000313" key="11">
    <source>
        <dbReference type="EMBL" id="RLP12154.1"/>
    </source>
</evidence>
<evidence type="ECO:0000256" key="2">
    <source>
        <dbReference type="ARBA" id="ARBA00005712"/>
    </source>
</evidence>